<feature type="compositionally biased region" description="Polar residues" evidence="1">
    <location>
        <begin position="1"/>
        <end position="24"/>
    </location>
</feature>
<accession>A0A4S3JGX5</accession>
<feature type="region of interest" description="Disordered" evidence="1">
    <location>
        <begin position="146"/>
        <end position="175"/>
    </location>
</feature>
<dbReference type="RefSeq" id="XP_033427722.1">
    <property type="nucleotide sequence ID" value="XM_033568916.1"/>
</dbReference>
<dbReference type="EMBL" id="QUQM01000003">
    <property type="protein sequence ID" value="KAA8648361.1"/>
    <property type="molecule type" value="Genomic_DNA"/>
</dbReference>
<evidence type="ECO:0000256" key="1">
    <source>
        <dbReference type="SAM" id="MobiDB-lite"/>
    </source>
</evidence>
<feature type="compositionally biased region" description="Basic and acidic residues" evidence="1">
    <location>
        <begin position="49"/>
        <end position="69"/>
    </location>
</feature>
<comment type="caution">
    <text evidence="3">The sequence shown here is derived from an EMBL/GenBank/DDBJ whole genome shotgun (WGS) entry which is preliminary data.</text>
</comment>
<dbReference type="GeneID" id="54326948"/>
<reference evidence="3 4" key="1">
    <citation type="submission" date="2019-03" db="EMBL/GenBank/DDBJ databases">
        <title>The genome sequence of a newly discovered highly antifungal drug resistant Aspergillus species, Aspergillus tanneri NIH 1004.</title>
        <authorList>
            <person name="Mounaud S."/>
            <person name="Singh I."/>
            <person name="Joardar V."/>
            <person name="Pakala S."/>
            <person name="Pakala S."/>
            <person name="Venepally P."/>
            <person name="Hoover J."/>
            <person name="Nierman W."/>
            <person name="Chung J."/>
            <person name="Losada L."/>
        </authorList>
    </citation>
    <scope>NUCLEOTIDE SEQUENCE [LARGE SCALE GENOMIC DNA]</scope>
    <source>
        <strain evidence="3 4">NIH1004</strain>
    </source>
</reference>
<feature type="region of interest" description="Disordered" evidence="1">
    <location>
        <begin position="1"/>
        <end position="70"/>
    </location>
</feature>
<feature type="compositionally biased region" description="Polar residues" evidence="1">
    <location>
        <begin position="152"/>
        <end position="162"/>
    </location>
</feature>
<dbReference type="Proteomes" id="UP000308092">
    <property type="component" value="Unassembled WGS sequence"/>
</dbReference>
<dbReference type="VEuPathDB" id="FungiDB:EYZ11_005851"/>
<gene>
    <name evidence="2" type="ORF">ATNIH1004_004246</name>
    <name evidence="3" type="ORF">EYZ11_005851</name>
</gene>
<sequence>MTTSNSPSQPLKQAAYNQSKNPVTRTPAGQRVAPPPRQRGDPVPSINRHTADSRPSDDESLAHLQEKRQRQQVVMWDAIDVDLEYGAEQQPDEGDIAAAVKEKGRRAQAGAHAGPVGSAFGPGYTGVGEKRDLAADMGRECQEHDRVLGDSVGQSPPESNGETAEGTLETAGVGG</sequence>
<dbReference type="OrthoDB" id="4509376at2759"/>
<keyword evidence="4" id="KW-1185">Reference proteome</keyword>
<feature type="region of interest" description="Disordered" evidence="1">
    <location>
        <begin position="107"/>
        <end position="126"/>
    </location>
</feature>
<evidence type="ECO:0000313" key="4">
    <source>
        <dbReference type="Proteomes" id="UP000308092"/>
    </source>
</evidence>
<evidence type="ECO:0000313" key="2">
    <source>
        <dbReference type="EMBL" id="KAA8648361.1"/>
    </source>
</evidence>
<organism evidence="3 4">
    <name type="scientific">Aspergillus tanneri</name>
    <dbReference type="NCBI Taxonomy" id="1220188"/>
    <lineage>
        <taxon>Eukaryota</taxon>
        <taxon>Fungi</taxon>
        <taxon>Dikarya</taxon>
        <taxon>Ascomycota</taxon>
        <taxon>Pezizomycotina</taxon>
        <taxon>Eurotiomycetes</taxon>
        <taxon>Eurotiomycetidae</taxon>
        <taxon>Eurotiales</taxon>
        <taxon>Aspergillaceae</taxon>
        <taxon>Aspergillus</taxon>
        <taxon>Aspergillus subgen. Circumdati</taxon>
    </lineage>
</organism>
<reference evidence="2 5" key="2">
    <citation type="submission" date="2019-08" db="EMBL/GenBank/DDBJ databases">
        <title>The genome sequence of a newly discovered highly antifungal drug resistant Aspergillus species, Aspergillus tanneri NIH 1004.</title>
        <authorList>
            <person name="Mounaud S."/>
            <person name="Singh I."/>
            <person name="Joardar V."/>
            <person name="Pakala S."/>
            <person name="Pakala S."/>
            <person name="Venepally P."/>
            <person name="Chung J.K."/>
            <person name="Losada L."/>
            <person name="Nierman W.C."/>
        </authorList>
    </citation>
    <scope>NUCLEOTIDE SEQUENCE [LARGE SCALE GENOMIC DNA]</scope>
    <source>
        <strain evidence="2 5">NIH1004</strain>
    </source>
</reference>
<evidence type="ECO:0000313" key="3">
    <source>
        <dbReference type="EMBL" id="THC94666.1"/>
    </source>
</evidence>
<evidence type="ECO:0000313" key="5">
    <source>
        <dbReference type="Proteomes" id="UP000324241"/>
    </source>
</evidence>
<dbReference type="EMBL" id="SOSA01000195">
    <property type="protein sequence ID" value="THC94666.1"/>
    <property type="molecule type" value="Genomic_DNA"/>
</dbReference>
<dbReference type="Proteomes" id="UP000324241">
    <property type="component" value="Unassembled WGS sequence"/>
</dbReference>
<protein>
    <submittedName>
        <fullName evidence="3">Uncharacterized protein</fullName>
    </submittedName>
</protein>
<name>A0A4S3JGX5_9EURO</name>
<proteinExistence type="predicted"/>
<dbReference type="AlphaFoldDB" id="A0A4S3JGX5"/>